<proteinExistence type="inferred from homology"/>
<dbReference type="InterPro" id="IPR000257">
    <property type="entry name" value="Uroporphyrinogen_deCOase"/>
</dbReference>
<evidence type="ECO:0000256" key="8">
    <source>
        <dbReference type="ARBA" id="ARBA00022793"/>
    </source>
</evidence>
<dbReference type="NCBIfam" id="TIGR01464">
    <property type="entry name" value="hemE"/>
    <property type="match status" value="1"/>
</dbReference>
<comment type="pathway">
    <text evidence="2">Porphyrin-containing compound metabolism; protoporphyrin-IX biosynthesis; coproporphyrinogen-III from 5-aminolevulinate: step 4/4.</text>
</comment>
<feature type="chain" id="PRO_5032339655" description="Uroporphyrinogen decarboxylase" evidence="14">
    <location>
        <begin position="21"/>
        <end position="427"/>
    </location>
</feature>
<feature type="domain" description="Uroporphyrinogen decarboxylase (URO-D)" evidence="15">
    <location>
        <begin position="52"/>
        <end position="408"/>
    </location>
</feature>
<comment type="function">
    <text evidence="11">Catalyzes the sequential decarboxylation of the four acetate side chains of uroporphyrinogen to form coproporphyrinogen and participates in the fifth step in the heme biosynthetic pathway. Isomer I or isomer III of uroporphyrinogen may serve as substrate, but only coproporphyrinogen III can ultimately be converted to heme. In vitro also decarboxylates pentacarboxylate porphyrinogen I.</text>
</comment>
<evidence type="ECO:0000256" key="14">
    <source>
        <dbReference type="SAM" id="SignalP"/>
    </source>
</evidence>
<keyword evidence="17" id="KW-1185">Reference proteome</keyword>
<keyword evidence="8" id="KW-0210">Decarboxylase</keyword>
<evidence type="ECO:0000259" key="15">
    <source>
        <dbReference type="Pfam" id="PF01208"/>
    </source>
</evidence>
<dbReference type="Proteomes" id="UP000664859">
    <property type="component" value="Unassembled WGS sequence"/>
</dbReference>
<evidence type="ECO:0000256" key="6">
    <source>
        <dbReference type="ARBA" id="ARBA00014308"/>
    </source>
</evidence>
<comment type="catalytic activity">
    <reaction evidence="13">
        <text>uroporphyrinogen III + 4 H(+) = coproporphyrinogen III + 4 CO2</text>
        <dbReference type="Rhea" id="RHEA:19865"/>
        <dbReference type="ChEBI" id="CHEBI:15378"/>
        <dbReference type="ChEBI" id="CHEBI:16526"/>
        <dbReference type="ChEBI" id="CHEBI:57308"/>
        <dbReference type="ChEBI" id="CHEBI:57309"/>
        <dbReference type="EC" id="4.1.1.37"/>
    </reaction>
    <physiologicalReaction direction="left-to-right" evidence="13">
        <dbReference type="Rhea" id="RHEA:19866"/>
    </physiologicalReaction>
</comment>
<comment type="subunit">
    <text evidence="4">Homodimer.</text>
</comment>
<sequence length="427" mass="45708">MPGLLTRVACSAALVAAANGFVCSSTGTAATWSSSRGALSMGSSMNEKWPLKNDLLVRAAKGEKVERTPVWLFRQAGRHLPEYNKYKADTGKNFLELLKDPEDVAEVTLQPVRRYALDAAILFSDILVVAEALGIEVEMPGGKGILVPRPLTGPDDLAARVPASIDVNVELAHVISAVTRIKEELQGRVPLIGFSAAPWTLMFYMVGGSSKKNTGEGQRWLEEHPEASARLMDLLTDVVIDYLEAQHKAGADVLQVFEAMGDFINEEHFYLSAMPRLERIAAELKRRCPGVPLMVFPRGAGYSLAALQRAGYDVVTLDLSAERVALKAALERDAGSGRPSTLQGNLSPALLVPREGATVEEQKAEITSAAAALLRDIGPQRLIANLGEGLGGKESPELVDHLVNAIHDLSQEMIAAAPAHAAAAAAR</sequence>
<reference evidence="16" key="1">
    <citation type="submission" date="2021-02" db="EMBL/GenBank/DDBJ databases">
        <title>First Annotated Genome of the Yellow-green Alga Tribonema minus.</title>
        <authorList>
            <person name="Mahan K.M."/>
        </authorList>
    </citation>
    <scope>NUCLEOTIDE SEQUENCE</scope>
    <source>
        <strain evidence="16">UTEX B ZZ1240</strain>
    </source>
</reference>
<organism evidence="16 17">
    <name type="scientific">Tribonema minus</name>
    <dbReference type="NCBI Taxonomy" id="303371"/>
    <lineage>
        <taxon>Eukaryota</taxon>
        <taxon>Sar</taxon>
        <taxon>Stramenopiles</taxon>
        <taxon>Ochrophyta</taxon>
        <taxon>PX clade</taxon>
        <taxon>Xanthophyceae</taxon>
        <taxon>Tribonematales</taxon>
        <taxon>Tribonemataceae</taxon>
        <taxon>Tribonema</taxon>
    </lineage>
</organism>
<dbReference type="AlphaFoldDB" id="A0A835ZH07"/>
<dbReference type="GO" id="GO:0006782">
    <property type="term" value="P:protoporphyrinogen IX biosynthetic process"/>
    <property type="evidence" value="ECO:0007669"/>
    <property type="project" value="UniProtKB-UniPathway"/>
</dbReference>
<evidence type="ECO:0000256" key="3">
    <source>
        <dbReference type="ARBA" id="ARBA00009935"/>
    </source>
</evidence>
<gene>
    <name evidence="16" type="ORF">JKP88DRAFT_16118</name>
</gene>
<dbReference type="PANTHER" id="PTHR21091:SF169">
    <property type="entry name" value="UROPORPHYRINOGEN DECARBOXYLASE"/>
    <property type="match status" value="1"/>
</dbReference>
<dbReference type="FunFam" id="3.20.20.210:FF:000008">
    <property type="entry name" value="Uroporphyrinogen decarboxylase"/>
    <property type="match status" value="1"/>
</dbReference>
<evidence type="ECO:0000256" key="13">
    <source>
        <dbReference type="ARBA" id="ARBA00048411"/>
    </source>
</evidence>
<keyword evidence="10" id="KW-0627">Porphyrin biosynthesis</keyword>
<dbReference type="InterPro" id="IPR006361">
    <property type="entry name" value="Uroporphyrinogen_deCO2ase_HemE"/>
</dbReference>
<dbReference type="GO" id="GO:0004853">
    <property type="term" value="F:uroporphyrinogen decarboxylase activity"/>
    <property type="evidence" value="ECO:0007669"/>
    <property type="project" value="UniProtKB-EC"/>
</dbReference>
<evidence type="ECO:0000256" key="5">
    <source>
        <dbReference type="ARBA" id="ARBA00012288"/>
    </source>
</evidence>
<comment type="catalytic activity">
    <reaction evidence="12">
        <text>uroporphyrinogen I + 4 H(+) = coproporphyrinogen I + 4 CO2</text>
        <dbReference type="Rhea" id="RHEA:31239"/>
        <dbReference type="ChEBI" id="CHEBI:15378"/>
        <dbReference type="ChEBI" id="CHEBI:16526"/>
        <dbReference type="ChEBI" id="CHEBI:62626"/>
        <dbReference type="ChEBI" id="CHEBI:62631"/>
    </reaction>
    <physiologicalReaction direction="left-to-right" evidence="12">
        <dbReference type="Rhea" id="RHEA:31240"/>
    </physiologicalReaction>
</comment>
<keyword evidence="9" id="KW-0456">Lyase</keyword>
<evidence type="ECO:0000256" key="11">
    <source>
        <dbReference type="ARBA" id="ARBA00045708"/>
    </source>
</evidence>
<comment type="subcellular location">
    <subcellularLocation>
        <location evidence="1">Cytoplasm</location>
        <location evidence="1">Cytosol</location>
    </subcellularLocation>
</comment>
<evidence type="ECO:0000256" key="12">
    <source>
        <dbReference type="ARBA" id="ARBA00047341"/>
    </source>
</evidence>
<feature type="signal peptide" evidence="14">
    <location>
        <begin position="1"/>
        <end position="20"/>
    </location>
</feature>
<evidence type="ECO:0000256" key="10">
    <source>
        <dbReference type="ARBA" id="ARBA00023244"/>
    </source>
</evidence>
<dbReference type="SUPFAM" id="SSF51726">
    <property type="entry name" value="UROD/MetE-like"/>
    <property type="match status" value="1"/>
</dbReference>
<dbReference type="Pfam" id="PF01208">
    <property type="entry name" value="URO-D"/>
    <property type="match status" value="1"/>
</dbReference>
<accession>A0A835ZH07</accession>
<dbReference type="OrthoDB" id="339900at2759"/>
<comment type="similarity">
    <text evidence="3">Belongs to the uroporphyrinogen decarboxylase family.</text>
</comment>
<evidence type="ECO:0000313" key="17">
    <source>
        <dbReference type="Proteomes" id="UP000664859"/>
    </source>
</evidence>
<dbReference type="UniPathway" id="UPA00251">
    <property type="reaction ID" value="UER00321"/>
</dbReference>
<dbReference type="Gene3D" id="3.20.20.210">
    <property type="match status" value="1"/>
</dbReference>
<evidence type="ECO:0000256" key="4">
    <source>
        <dbReference type="ARBA" id="ARBA00011738"/>
    </source>
</evidence>
<dbReference type="InterPro" id="IPR038071">
    <property type="entry name" value="UROD/MetE-like_sf"/>
</dbReference>
<evidence type="ECO:0000313" key="16">
    <source>
        <dbReference type="EMBL" id="KAG5190369.1"/>
    </source>
</evidence>
<keyword evidence="14" id="KW-0732">Signal</keyword>
<dbReference type="PANTHER" id="PTHR21091">
    <property type="entry name" value="METHYLTETRAHYDROFOLATE:HOMOCYSTEINE METHYLTRANSFERASE RELATED"/>
    <property type="match status" value="1"/>
</dbReference>
<protein>
    <recommendedName>
        <fullName evidence="6">Uroporphyrinogen decarboxylase</fullName>
        <ecNumber evidence="5">4.1.1.37</ecNumber>
    </recommendedName>
</protein>
<evidence type="ECO:0000256" key="9">
    <source>
        <dbReference type="ARBA" id="ARBA00023239"/>
    </source>
</evidence>
<dbReference type="GO" id="GO:0005829">
    <property type="term" value="C:cytosol"/>
    <property type="evidence" value="ECO:0007669"/>
    <property type="project" value="UniProtKB-SubCell"/>
</dbReference>
<evidence type="ECO:0000256" key="2">
    <source>
        <dbReference type="ARBA" id="ARBA00004804"/>
    </source>
</evidence>
<comment type="caution">
    <text evidence="16">The sequence shown here is derived from an EMBL/GenBank/DDBJ whole genome shotgun (WGS) entry which is preliminary data.</text>
</comment>
<evidence type="ECO:0000256" key="7">
    <source>
        <dbReference type="ARBA" id="ARBA00022490"/>
    </source>
</evidence>
<evidence type="ECO:0000256" key="1">
    <source>
        <dbReference type="ARBA" id="ARBA00004514"/>
    </source>
</evidence>
<keyword evidence="7" id="KW-0963">Cytoplasm</keyword>
<dbReference type="EC" id="4.1.1.37" evidence="5"/>
<name>A0A835ZH07_9STRA</name>
<dbReference type="EMBL" id="JAFCMP010000035">
    <property type="protein sequence ID" value="KAG5190369.1"/>
    <property type="molecule type" value="Genomic_DNA"/>
</dbReference>